<dbReference type="Pfam" id="PF08528">
    <property type="entry name" value="Whi5"/>
    <property type="match status" value="1"/>
</dbReference>
<evidence type="ECO:0000256" key="9">
    <source>
        <dbReference type="SAM" id="MobiDB-lite"/>
    </source>
</evidence>
<protein>
    <submittedName>
        <fullName evidence="10">Uncharacterized protein</fullName>
    </submittedName>
</protein>
<keyword evidence="8" id="KW-0539">Nucleus</keyword>
<feature type="region of interest" description="Disordered" evidence="9">
    <location>
        <begin position="1"/>
        <end position="44"/>
    </location>
</feature>
<evidence type="ECO:0000313" key="11">
    <source>
        <dbReference type="Proteomes" id="UP001310890"/>
    </source>
</evidence>
<sequence length="339" mass="36906">MSSHPAQDENQRIHTVNKPANIERVPTTAPRRALGDRSPNVKSAHDAAPIATLLKKKAVASSPLKRSFTAMAGNESGFSYLKSRRLSRDQALSDVEVTRSASRSVFSNSEQRLDHDALCGVAEVALEAPGVPVIQELSPTESNTPSDSEDAMSHSSTERKSFSSLINYDPLSQTSYMTVGSTSQAQKLKLRLRVAMYKVRTNQIDVPFHQLEVDEGLCRGRASSKAVEAAVAELRREAQARLPLHRDPVPKLLPAPLLLPTAHSSRIISWSALPSSPPLLTDAHRDMPPGQAASDQDFQDFSILPRSPERRLLQSEAELTTSVVKGRVAEGLLGLRNAS</sequence>
<feature type="compositionally biased region" description="Basic and acidic residues" evidence="9">
    <location>
        <begin position="1"/>
        <end position="12"/>
    </location>
</feature>
<keyword evidence="6" id="KW-0805">Transcription regulation</keyword>
<dbReference type="GO" id="GO:0005737">
    <property type="term" value="C:cytoplasm"/>
    <property type="evidence" value="ECO:0007669"/>
    <property type="project" value="UniProtKB-SubCell"/>
</dbReference>
<organism evidence="10 11">
    <name type="scientific">Meristemomyces frigidus</name>
    <dbReference type="NCBI Taxonomy" id="1508187"/>
    <lineage>
        <taxon>Eukaryota</taxon>
        <taxon>Fungi</taxon>
        <taxon>Dikarya</taxon>
        <taxon>Ascomycota</taxon>
        <taxon>Pezizomycotina</taxon>
        <taxon>Dothideomycetes</taxon>
        <taxon>Dothideomycetidae</taxon>
        <taxon>Mycosphaerellales</taxon>
        <taxon>Teratosphaeriaceae</taxon>
        <taxon>Meristemomyces</taxon>
    </lineage>
</organism>
<comment type="caution">
    <text evidence="10">The sequence shown here is derived from an EMBL/GenBank/DDBJ whole genome shotgun (WGS) entry which is preliminary data.</text>
</comment>
<keyword evidence="4" id="KW-0963">Cytoplasm</keyword>
<comment type="similarity">
    <text evidence="3">Belongs to the WHI5/NRM1 family.</text>
</comment>
<evidence type="ECO:0000256" key="8">
    <source>
        <dbReference type="ARBA" id="ARBA00023242"/>
    </source>
</evidence>
<keyword evidence="5" id="KW-0678">Repressor</keyword>
<dbReference type="EMBL" id="JAVRRL010000043">
    <property type="protein sequence ID" value="KAK5111039.1"/>
    <property type="molecule type" value="Genomic_DNA"/>
</dbReference>
<dbReference type="Proteomes" id="UP001310890">
    <property type="component" value="Unassembled WGS sequence"/>
</dbReference>
<evidence type="ECO:0000256" key="7">
    <source>
        <dbReference type="ARBA" id="ARBA00023163"/>
    </source>
</evidence>
<proteinExistence type="inferred from homology"/>
<evidence type="ECO:0000256" key="1">
    <source>
        <dbReference type="ARBA" id="ARBA00004123"/>
    </source>
</evidence>
<comment type="subcellular location">
    <subcellularLocation>
        <location evidence="2">Cytoplasm</location>
    </subcellularLocation>
    <subcellularLocation>
        <location evidence="1">Nucleus</location>
    </subcellularLocation>
</comment>
<reference evidence="10" key="1">
    <citation type="submission" date="2023-08" db="EMBL/GenBank/DDBJ databases">
        <title>Black Yeasts Isolated from many extreme environments.</title>
        <authorList>
            <person name="Coleine C."/>
            <person name="Stajich J.E."/>
            <person name="Selbmann L."/>
        </authorList>
    </citation>
    <scope>NUCLEOTIDE SEQUENCE</scope>
    <source>
        <strain evidence="10">CCFEE 5401</strain>
    </source>
</reference>
<feature type="compositionally biased region" description="Polar residues" evidence="9">
    <location>
        <begin position="137"/>
        <end position="146"/>
    </location>
</feature>
<evidence type="ECO:0000256" key="5">
    <source>
        <dbReference type="ARBA" id="ARBA00022491"/>
    </source>
</evidence>
<dbReference type="InterPro" id="IPR013734">
    <property type="entry name" value="TF_Nrm1/Whi5"/>
</dbReference>
<gene>
    <name evidence="10" type="ORF">LTR62_005414</name>
</gene>
<evidence type="ECO:0000256" key="4">
    <source>
        <dbReference type="ARBA" id="ARBA00022490"/>
    </source>
</evidence>
<accession>A0AAN7TL32</accession>
<keyword evidence="7" id="KW-0804">Transcription</keyword>
<evidence type="ECO:0000313" key="10">
    <source>
        <dbReference type="EMBL" id="KAK5111039.1"/>
    </source>
</evidence>
<feature type="region of interest" description="Disordered" evidence="9">
    <location>
        <begin position="133"/>
        <end position="161"/>
    </location>
</feature>
<dbReference type="GO" id="GO:0005634">
    <property type="term" value="C:nucleus"/>
    <property type="evidence" value="ECO:0007669"/>
    <property type="project" value="UniProtKB-SubCell"/>
</dbReference>
<evidence type="ECO:0000256" key="2">
    <source>
        <dbReference type="ARBA" id="ARBA00004496"/>
    </source>
</evidence>
<dbReference type="AlphaFoldDB" id="A0AAN7TL32"/>
<evidence type="ECO:0000256" key="3">
    <source>
        <dbReference type="ARBA" id="ARBA00006922"/>
    </source>
</evidence>
<evidence type="ECO:0000256" key="6">
    <source>
        <dbReference type="ARBA" id="ARBA00023015"/>
    </source>
</evidence>
<name>A0AAN7TL32_9PEZI</name>